<keyword evidence="3 10" id="KW-0217">Developmental protein</keyword>
<gene>
    <name evidence="11" type="ORF">PACLA_8A078455</name>
</gene>
<accession>A0A7D9DFY5</accession>
<dbReference type="GO" id="GO:0005109">
    <property type="term" value="F:frizzled binding"/>
    <property type="evidence" value="ECO:0007669"/>
    <property type="project" value="TreeGrafter"/>
</dbReference>
<comment type="caution">
    <text evidence="9">Lacks conserved residue(s) required for the propagation of feature annotation.</text>
</comment>
<dbReference type="Pfam" id="PF01549">
    <property type="entry name" value="ShK"/>
    <property type="match status" value="3"/>
</dbReference>
<evidence type="ECO:0000256" key="8">
    <source>
        <dbReference type="ARBA" id="ARBA00023288"/>
    </source>
</evidence>
<evidence type="ECO:0000256" key="1">
    <source>
        <dbReference type="ARBA" id="ARBA00004498"/>
    </source>
</evidence>
<protein>
    <recommendedName>
        <fullName evidence="10">Protein Wnt</fullName>
    </recommendedName>
</protein>
<keyword evidence="4" id="KW-0964">Secreted</keyword>
<dbReference type="GO" id="GO:0005125">
    <property type="term" value="F:cytokine activity"/>
    <property type="evidence" value="ECO:0007669"/>
    <property type="project" value="TreeGrafter"/>
</dbReference>
<keyword evidence="12" id="KW-1185">Reference proteome</keyword>
<proteinExistence type="inferred from homology"/>
<dbReference type="PRINTS" id="PR01349">
    <property type="entry name" value="WNTPROTEIN"/>
</dbReference>
<name>A0A7D9DFY5_PARCT</name>
<dbReference type="Proteomes" id="UP001152795">
    <property type="component" value="Unassembled WGS sequence"/>
</dbReference>
<dbReference type="Gene3D" id="3.30.2460.20">
    <property type="match status" value="1"/>
</dbReference>
<dbReference type="FunFam" id="3.30.2460.20:FF:000001">
    <property type="entry name" value="Wnt homolog"/>
    <property type="match status" value="1"/>
</dbReference>
<dbReference type="PANTHER" id="PTHR12027:SF91">
    <property type="entry name" value="PROTO-ONCOGENE WNT-1"/>
    <property type="match status" value="1"/>
</dbReference>
<dbReference type="OrthoDB" id="5945655at2759"/>
<evidence type="ECO:0000313" key="11">
    <source>
        <dbReference type="EMBL" id="CAB3982390.1"/>
    </source>
</evidence>
<dbReference type="SMART" id="SM00254">
    <property type="entry name" value="ShKT"/>
    <property type="match status" value="3"/>
</dbReference>
<dbReference type="PROSITE" id="PS51670">
    <property type="entry name" value="SHKT"/>
    <property type="match status" value="3"/>
</dbReference>
<comment type="similarity">
    <text evidence="2 10">Belongs to the Wnt family.</text>
</comment>
<keyword evidence="7 9" id="KW-1015">Disulfide bond</keyword>
<dbReference type="GO" id="GO:0030182">
    <property type="term" value="P:neuron differentiation"/>
    <property type="evidence" value="ECO:0007669"/>
    <property type="project" value="TreeGrafter"/>
</dbReference>
<keyword evidence="6 10" id="KW-0879">Wnt signaling pathway</keyword>
<comment type="function">
    <text evidence="10">Ligand for members of the frizzled family of seven transmembrane receptors.</text>
</comment>
<evidence type="ECO:0000256" key="3">
    <source>
        <dbReference type="ARBA" id="ARBA00022473"/>
    </source>
</evidence>
<evidence type="ECO:0000256" key="5">
    <source>
        <dbReference type="ARBA" id="ARBA00022530"/>
    </source>
</evidence>
<evidence type="ECO:0000256" key="9">
    <source>
        <dbReference type="PROSITE-ProRule" id="PRU01005"/>
    </source>
</evidence>
<evidence type="ECO:0000256" key="7">
    <source>
        <dbReference type="ARBA" id="ARBA00023157"/>
    </source>
</evidence>
<reference evidence="11" key="1">
    <citation type="submission" date="2020-04" db="EMBL/GenBank/DDBJ databases">
        <authorList>
            <person name="Alioto T."/>
            <person name="Alioto T."/>
            <person name="Gomez Garrido J."/>
        </authorList>
    </citation>
    <scope>NUCLEOTIDE SEQUENCE</scope>
    <source>
        <strain evidence="11">A484AB</strain>
    </source>
</reference>
<feature type="disulfide bond" evidence="9">
    <location>
        <begin position="455"/>
        <end position="489"/>
    </location>
</feature>
<dbReference type="InterPro" id="IPR043158">
    <property type="entry name" value="Wnt_C"/>
</dbReference>
<dbReference type="InterPro" id="IPR005817">
    <property type="entry name" value="Wnt"/>
</dbReference>
<evidence type="ECO:0000256" key="6">
    <source>
        <dbReference type="ARBA" id="ARBA00022687"/>
    </source>
</evidence>
<evidence type="ECO:0000313" key="12">
    <source>
        <dbReference type="Proteomes" id="UP001152795"/>
    </source>
</evidence>
<dbReference type="GO" id="GO:0045165">
    <property type="term" value="P:cell fate commitment"/>
    <property type="evidence" value="ECO:0007669"/>
    <property type="project" value="TreeGrafter"/>
</dbReference>
<dbReference type="EMBL" id="CACRXK020000494">
    <property type="protein sequence ID" value="CAB3982390.1"/>
    <property type="molecule type" value="Genomic_DNA"/>
</dbReference>
<dbReference type="GO" id="GO:0060070">
    <property type="term" value="P:canonical Wnt signaling pathway"/>
    <property type="evidence" value="ECO:0007669"/>
    <property type="project" value="TreeGrafter"/>
</dbReference>
<feature type="disulfide bond" evidence="9">
    <location>
        <begin position="381"/>
        <end position="415"/>
    </location>
</feature>
<dbReference type="Pfam" id="PF00110">
    <property type="entry name" value="wnt"/>
    <property type="match status" value="1"/>
</dbReference>
<organism evidence="11 12">
    <name type="scientific">Paramuricea clavata</name>
    <name type="common">Red gorgonian</name>
    <name type="synonym">Violescent sea-whip</name>
    <dbReference type="NCBI Taxonomy" id="317549"/>
    <lineage>
        <taxon>Eukaryota</taxon>
        <taxon>Metazoa</taxon>
        <taxon>Cnidaria</taxon>
        <taxon>Anthozoa</taxon>
        <taxon>Octocorallia</taxon>
        <taxon>Malacalcyonacea</taxon>
        <taxon>Plexauridae</taxon>
        <taxon>Paramuricea</taxon>
    </lineage>
</organism>
<evidence type="ECO:0000256" key="10">
    <source>
        <dbReference type="RuleBase" id="RU003500"/>
    </source>
</evidence>
<comment type="subcellular location">
    <subcellularLocation>
        <location evidence="1 10">Secreted</location>
        <location evidence="1 10">Extracellular space</location>
        <location evidence="1 10">Extracellular matrix</location>
    </subcellularLocation>
</comment>
<comment type="caution">
    <text evidence="11">The sequence shown here is derived from an EMBL/GenBank/DDBJ whole genome shotgun (WGS) entry which is preliminary data.</text>
</comment>
<dbReference type="SMART" id="SM00097">
    <property type="entry name" value="WNT1"/>
    <property type="match status" value="1"/>
</dbReference>
<keyword evidence="8" id="KW-0449">Lipoprotein</keyword>
<dbReference type="Gene3D" id="1.10.10.1940">
    <property type="match status" value="2"/>
</dbReference>
<evidence type="ECO:0000256" key="4">
    <source>
        <dbReference type="ARBA" id="ARBA00022525"/>
    </source>
</evidence>
<dbReference type="PANTHER" id="PTHR12027">
    <property type="entry name" value="WNT RELATED"/>
    <property type="match status" value="1"/>
</dbReference>
<dbReference type="GO" id="GO:0005615">
    <property type="term" value="C:extracellular space"/>
    <property type="evidence" value="ECO:0007669"/>
    <property type="project" value="TreeGrafter"/>
</dbReference>
<sequence length="497" mass="56175">MTVILKALTVFLFALTPIVIEATAAWWVAVSLVGSSIEDRPHRPVNIISSALSDKQKTIIKNHRSPGLIDTIANAAQNAITECQRQFKHRRWNCPSTNPYNVFGQILKKACRETAFVYAITAAAVTHEISRACSNHDLIKSCTCENPKAGVVTKAGWQWGGCGDNIRFADKFARKFLNSTEKHKDSRARINMHNNVAGIKAVRANMFRQCKCHGLSQQCTVRTCWRAVRDFKVIGKVLKEKFDSASQVELEQNNSGRKITFRPVNKDHKPPTKVDLIYYEESPEFCTKNSKEGSLGTVGRECNRTSLGTDGCDLLCCGRGYRSDNKTVDQACNCKFVWCFAVAVVSVVAAIDDKLVFEARIANGDYSDIALDDLFFDDGNCQNSYRNCDKWAERKDCVASYDFMMQSCKKSCDFCTCVDKRSDCKQWVKTECGRNSQFYDWMDVMCPVTCRRCVCHDENLKCAEWKNNNQCEDYPVYMKKHCRRSCGLCTVPQLGEI</sequence>
<dbReference type="InterPro" id="IPR003582">
    <property type="entry name" value="ShKT_dom"/>
</dbReference>
<dbReference type="AlphaFoldDB" id="A0A7D9DFY5"/>
<evidence type="ECO:0000256" key="2">
    <source>
        <dbReference type="ARBA" id="ARBA00005683"/>
    </source>
</evidence>
<keyword evidence="5" id="KW-0272">Extracellular matrix</keyword>